<dbReference type="PANTHER" id="PTHR40465:SF1">
    <property type="entry name" value="DUF6534 DOMAIN-CONTAINING PROTEIN"/>
    <property type="match status" value="1"/>
</dbReference>
<evidence type="ECO:0000256" key="1">
    <source>
        <dbReference type="SAM" id="MobiDB-lite"/>
    </source>
</evidence>
<keyword evidence="2" id="KW-0812">Transmembrane</keyword>
<feature type="transmembrane region" description="Helical" evidence="2">
    <location>
        <begin position="167"/>
        <end position="187"/>
    </location>
</feature>
<dbReference type="OrthoDB" id="3206554at2759"/>
<feature type="domain" description="DUF6534" evidence="3">
    <location>
        <begin position="172"/>
        <end position="267"/>
    </location>
</feature>
<evidence type="ECO:0000259" key="3">
    <source>
        <dbReference type="Pfam" id="PF20152"/>
    </source>
</evidence>
<keyword evidence="5" id="KW-1185">Reference proteome</keyword>
<dbReference type="Proteomes" id="UP000799118">
    <property type="component" value="Unassembled WGS sequence"/>
</dbReference>
<accession>A0A6A4GU49</accession>
<protein>
    <recommendedName>
        <fullName evidence="3">DUF6534 domain-containing protein</fullName>
    </recommendedName>
</protein>
<proteinExistence type="predicted"/>
<dbReference type="AlphaFoldDB" id="A0A6A4GU49"/>
<feature type="transmembrane region" description="Helical" evidence="2">
    <location>
        <begin position="94"/>
        <end position="114"/>
    </location>
</feature>
<keyword evidence="2" id="KW-1133">Transmembrane helix</keyword>
<evidence type="ECO:0000256" key="2">
    <source>
        <dbReference type="SAM" id="Phobius"/>
    </source>
</evidence>
<reference evidence="4" key="1">
    <citation type="journal article" date="2019" name="Environ. Microbiol.">
        <title>Fungal ecological strategies reflected in gene transcription - a case study of two litter decomposers.</title>
        <authorList>
            <person name="Barbi F."/>
            <person name="Kohler A."/>
            <person name="Barry K."/>
            <person name="Baskaran P."/>
            <person name="Daum C."/>
            <person name="Fauchery L."/>
            <person name="Ihrmark K."/>
            <person name="Kuo A."/>
            <person name="LaButti K."/>
            <person name="Lipzen A."/>
            <person name="Morin E."/>
            <person name="Grigoriev I.V."/>
            <person name="Henrissat B."/>
            <person name="Lindahl B."/>
            <person name="Martin F."/>
        </authorList>
    </citation>
    <scope>NUCLEOTIDE SEQUENCE</scope>
    <source>
        <strain evidence="4">JB14</strain>
    </source>
</reference>
<dbReference type="Pfam" id="PF20152">
    <property type="entry name" value="DUF6534"/>
    <property type="match status" value="1"/>
</dbReference>
<feature type="transmembrane region" description="Helical" evidence="2">
    <location>
        <begin position="223"/>
        <end position="247"/>
    </location>
</feature>
<dbReference type="EMBL" id="ML769733">
    <property type="protein sequence ID" value="KAE9388655.1"/>
    <property type="molecule type" value="Genomic_DNA"/>
</dbReference>
<evidence type="ECO:0000313" key="5">
    <source>
        <dbReference type="Proteomes" id="UP000799118"/>
    </source>
</evidence>
<name>A0A6A4GU49_9AGAR</name>
<feature type="compositionally biased region" description="Polar residues" evidence="1">
    <location>
        <begin position="338"/>
        <end position="347"/>
    </location>
</feature>
<feature type="region of interest" description="Disordered" evidence="1">
    <location>
        <begin position="334"/>
        <end position="354"/>
    </location>
</feature>
<feature type="transmembrane region" description="Helical" evidence="2">
    <location>
        <begin position="126"/>
        <end position="147"/>
    </location>
</feature>
<evidence type="ECO:0000313" key="4">
    <source>
        <dbReference type="EMBL" id="KAE9388655.1"/>
    </source>
</evidence>
<keyword evidence="2" id="KW-0472">Membrane</keyword>
<organism evidence="4 5">
    <name type="scientific">Gymnopus androsaceus JB14</name>
    <dbReference type="NCBI Taxonomy" id="1447944"/>
    <lineage>
        <taxon>Eukaryota</taxon>
        <taxon>Fungi</taxon>
        <taxon>Dikarya</taxon>
        <taxon>Basidiomycota</taxon>
        <taxon>Agaricomycotina</taxon>
        <taxon>Agaricomycetes</taxon>
        <taxon>Agaricomycetidae</taxon>
        <taxon>Agaricales</taxon>
        <taxon>Marasmiineae</taxon>
        <taxon>Omphalotaceae</taxon>
        <taxon>Gymnopus</taxon>
    </lineage>
</organism>
<feature type="transmembrane region" description="Helical" evidence="2">
    <location>
        <begin position="24"/>
        <end position="41"/>
    </location>
</feature>
<dbReference type="PANTHER" id="PTHR40465">
    <property type="entry name" value="CHROMOSOME 1, WHOLE GENOME SHOTGUN SEQUENCE"/>
    <property type="match status" value="1"/>
</dbReference>
<dbReference type="InterPro" id="IPR045339">
    <property type="entry name" value="DUF6534"/>
</dbReference>
<gene>
    <name evidence="4" type="ORF">BT96DRAFT_1025359</name>
</gene>
<feature type="transmembrane region" description="Helical" evidence="2">
    <location>
        <begin position="53"/>
        <end position="74"/>
    </location>
</feature>
<sequence>MSGLSAVEQARINLSVGGVVVGNYFSYLTMGIVLSATWTYFSKFPADRWWFKTLVVLCVSMCICDTIATGFWSYDLAVANYANPAVLAFSHWSVPAEGFFLATCGLVVQLFYAWRLWIMSMKNNWILPLVIGFLSILSYCVGCWMIHSSIIHKLISDFILLLPVAYIWFGSSVAADVVITGSMVYYLDFRFRMNPEFPSGVSPNWAFHRNLRKLMVRTVECNLLSLFVQAITIGLFNHSTIGLYYLITDMTLAKVYTFSLLVSCTFRRALILSPSRLSSSYQISIPSVNCRHSNNGPGISNGGFSSSRGVGGIVELTVLHTSFFPSTRVSRIQREATGDSQEQTNGPVFNDNEV</sequence>